<dbReference type="AlphaFoldDB" id="A0A7H0Y394"/>
<organism evidence="1 2">
    <name type="scientific">Paenibacillus peoriae</name>
    <dbReference type="NCBI Taxonomy" id="59893"/>
    <lineage>
        <taxon>Bacteria</taxon>
        <taxon>Bacillati</taxon>
        <taxon>Bacillota</taxon>
        <taxon>Bacilli</taxon>
        <taxon>Bacillales</taxon>
        <taxon>Paenibacillaceae</taxon>
        <taxon>Paenibacillus</taxon>
    </lineage>
</organism>
<name>A0A7H0Y394_9BACL</name>
<proteinExistence type="predicted"/>
<dbReference type="Proteomes" id="UP000516384">
    <property type="component" value="Chromosome"/>
</dbReference>
<reference evidence="1 2" key="1">
    <citation type="submission" date="2020-09" db="EMBL/GenBank/DDBJ databases">
        <title>Characterization of Paenibacillus peoriae strain ZF390 with broad-spectrum antimicrobial activity as a potential biocontrol agent.</title>
        <authorList>
            <person name="Li L."/>
            <person name="Zhao Y."/>
            <person name="Li B."/>
            <person name="Xie X."/>
        </authorList>
    </citation>
    <scope>NUCLEOTIDE SEQUENCE [LARGE SCALE GENOMIC DNA]</scope>
    <source>
        <strain evidence="1 2">ZF390</strain>
    </source>
</reference>
<evidence type="ECO:0000313" key="1">
    <source>
        <dbReference type="EMBL" id="QNR65552.1"/>
    </source>
</evidence>
<dbReference type="RefSeq" id="WP_190297441.1">
    <property type="nucleotide sequence ID" value="NZ_CP061172.1"/>
</dbReference>
<gene>
    <name evidence="1" type="ORF">IAQ67_16855</name>
</gene>
<protein>
    <submittedName>
        <fullName evidence="1">Uncharacterized protein</fullName>
    </submittedName>
</protein>
<sequence>MQKHLINDNGTYKTYLNGAWQTVTTSSPTKDNFTTKGMDDLSVLNRTVKTISQPMSDNGTLVSGKVFKSTIDLKKYFDITSITIK</sequence>
<dbReference type="EMBL" id="CP061172">
    <property type="protein sequence ID" value="QNR65552.1"/>
    <property type="molecule type" value="Genomic_DNA"/>
</dbReference>
<accession>A0A7H0Y394</accession>
<evidence type="ECO:0000313" key="2">
    <source>
        <dbReference type="Proteomes" id="UP000516384"/>
    </source>
</evidence>